<evidence type="ECO:0000256" key="16">
    <source>
        <dbReference type="PIRNR" id="PIRNR037299"/>
    </source>
</evidence>
<keyword evidence="13" id="KW-0326">Glycosidase</keyword>
<dbReference type="InterPro" id="IPR013320">
    <property type="entry name" value="ConA-like_dom_sf"/>
</dbReference>
<dbReference type="GO" id="GO:0098552">
    <property type="term" value="C:side of membrane"/>
    <property type="evidence" value="ECO:0007669"/>
    <property type="project" value="UniProtKB-KW"/>
</dbReference>
<accession>A0A0A1TEK6</accession>
<protein>
    <recommendedName>
        <fullName evidence="16">Crh-like protein</fullName>
        <ecNumber evidence="16">3.2.-.-</ecNumber>
    </recommendedName>
</protein>
<evidence type="ECO:0000313" key="23">
    <source>
        <dbReference type="Proteomes" id="UP000039046"/>
    </source>
</evidence>
<evidence type="ECO:0000256" key="18">
    <source>
        <dbReference type="PIRSR" id="PIRSR037299-2"/>
    </source>
</evidence>
<feature type="compositionally biased region" description="Polar residues" evidence="19">
    <location>
        <begin position="304"/>
        <end position="319"/>
    </location>
</feature>
<dbReference type="SUPFAM" id="SSF49899">
    <property type="entry name" value="Concanavalin A-like lectins/glucanases"/>
    <property type="match status" value="1"/>
</dbReference>
<dbReference type="GO" id="GO:0005975">
    <property type="term" value="P:carbohydrate metabolic process"/>
    <property type="evidence" value="ECO:0007669"/>
    <property type="project" value="InterPro"/>
</dbReference>
<keyword evidence="9 16" id="KW-0472">Membrane</keyword>
<sequence length="357" mass="36962">MFSKTLNVAVAALAASSMVSAQTFTSCDPTKKSCPADPAFGKNSVNCDFTKGKCSAFHDLDGTSTKYNDKGAVFSIEKVSNAPTAATKNYIFFGRVDIEIQAAAGNGIVTSAVLQSDDLDEIDWEWVGGDSSHVQSNYFSKGDTTTYDRGGTHPVSNALTSFHTYSVEWTKDAVNWIIDGTTVRTLTAAAAGAKFPQTPMQVKIGTWCAGGPDSPPGTRDWAGGLTDFSKAPFNAYYKSIKIVDYAGGSSVASNDVKSYSYGDKTGSWGSIKVEGGKNDDSSSSSSKDSSSTSAPKSTGASKTGMQTSNSAAATNTDGASTTGSKPTTSPTKVPDNAAGRNSAALALIVGSIAALFL</sequence>
<dbReference type="GO" id="GO:0009277">
    <property type="term" value="C:fungal-type cell wall"/>
    <property type="evidence" value="ECO:0007669"/>
    <property type="project" value="TreeGrafter"/>
</dbReference>
<evidence type="ECO:0000256" key="5">
    <source>
        <dbReference type="ARBA" id="ARBA00022676"/>
    </source>
</evidence>
<evidence type="ECO:0000256" key="7">
    <source>
        <dbReference type="ARBA" id="ARBA00022729"/>
    </source>
</evidence>
<dbReference type="EMBL" id="CDHN01000002">
    <property type="protein sequence ID" value="CEJ85688.1"/>
    <property type="molecule type" value="Genomic_DNA"/>
</dbReference>
<evidence type="ECO:0000256" key="3">
    <source>
        <dbReference type="ARBA" id="ARBA00004589"/>
    </source>
</evidence>
<dbReference type="OrthoDB" id="4781at2759"/>
<evidence type="ECO:0000256" key="12">
    <source>
        <dbReference type="ARBA" id="ARBA00023288"/>
    </source>
</evidence>
<evidence type="ECO:0000256" key="9">
    <source>
        <dbReference type="ARBA" id="ARBA00023136"/>
    </source>
</evidence>
<name>A0A0A1TEK6_9HYPO</name>
<dbReference type="PROSITE" id="PS51762">
    <property type="entry name" value="GH16_2"/>
    <property type="match status" value="1"/>
</dbReference>
<dbReference type="EC" id="3.2.-.-" evidence="16"/>
<proteinExistence type="inferred from homology"/>
<feature type="disulfide bond" evidence="18">
    <location>
        <begin position="27"/>
        <end position="34"/>
    </location>
</feature>
<evidence type="ECO:0000256" key="10">
    <source>
        <dbReference type="ARBA" id="ARBA00023157"/>
    </source>
</evidence>
<dbReference type="HOGENOM" id="CLU_027506_3_1_1"/>
<comment type="similarity">
    <text evidence="15">Belongs to the glycosyl hydrolase 16 family. CRH1 subfamily.</text>
</comment>
<evidence type="ECO:0000256" key="15">
    <source>
        <dbReference type="ARBA" id="ARBA00038074"/>
    </source>
</evidence>
<keyword evidence="11" id="KW-0325">Glycoprotein</keyword>
<evidence type="ECO:0000256" key="2">
    <source>
        <dbReference type="ARBA" id="ARBA00004196"/>
    </source>
</evidence>
<feature type="domain" description="GH16" evidence="21">
    <location>
        <begin position="38"/>
        <end position="254"/>
    </location>
</feature>
<dbReference type="Pfam" id="PF00722">
    <property type="entry name" value="Glyco_hydro_16"/>
    <property type="match status" value="1"/>
</dbReference>
<dbReference type="PANTHER" id="PTHR10963">
    <property type="entry name" value="GLYCOSYL HYDROLASE-RELATED"/>
    <property type="match status" value="1"/>
</dbReference>
<feature type="compositionally biased region" description="Low complexity" evidence="19">
    <location>
        <begin position="281"/>
        <end position="303"/>
    </location>
</feature>
<dbReference type="GO" id="GO:0016757">
    <property type="term" value="F:glycosyltransferase activity"/>
    <property type="evidence" value="ECO:0007669"/>
    <property type="project" value="UniProtKB-KW"/>
</dbReference>
<dbReference type="Gene3D" id="2.60.120.200">
    <property type="match status" value="1"/>
</dbReference>
<keyword evidence="8 16" id="KW-0378">Hydrolase</keyword>
<evidence type="ECO:0000256" key="14">
    <source>
        <dbReference type="ARBA" id="ARBA00023316"/>
    </source>
</evidence>
<keyword evidence="10 18" id="KW-1015">Disulfide bond</keyword>
<dbReference type="PROSITE" id="PS51257">
    <property type="entry name" value="PROKAR_LIPOPROTEIN"/>
    <property type="match status" value="1"/>
</dbReference>
<dbReference type="InterPro" id="IPR000757">
    <property type="entry name" value="Beta-glucanase-like"/>
</dbReference>
<feature type="active site" description="Nucleophile" evidence="17">
    <location>
        <position position="121"/>
    </location>
</feature>
<dbReference type="STRING" id="1531966.A0A0A1TEK6"/>
<keyword evidence="14" id="KW-0961">Cell wall biogenesis/degradation</keyword>
<dbReference type="Proteomes" id="UP000039046">
    <property type="component" value="Unassembled WGS sequence"/>
</dbReference>
<evidence type="ECO:0000259" key="21">
    <source>
        <dbReference type="PROSITE" id="PS51762"/>
    </source>
</evidence>
<evidence type="ECO:0000256" key="17">
    <source>
        <dbReference type="PIRSR" id="PIRSR037299-1"/>
    </source>
</evidence>
<dbReference type="InterPro" id="IPR050546">
    <property type="entry name" value="Glycosyl_Hydrlase_16"/>
</dbReference>
<dbReference type="GO" id="GO:0008843">
    <property type="term" value="F:endochitinase activity"/>
    <property type="evidence" value="ECO:0007669"/>
    <property type="project" value="UniProtKB-EC"/>
</dbReference>
<feature type="chain" id="PRO_5001979307" description="Crh-like protein" evidence="20">
    <location>
        <begin position="22"/>
        <end position="357"/>
    </location>
</feature>
<evidence type="ECO:0000256" key="19">
    <source>
        <dbReference type="SAM" id="MobiDB-lite"/>
    </source>
</evidence>
<keyword evidence="6" id="KW-0808">Transferase</keyword>
<keyword evidence="23" id="KW-1185">Reference proteome</keyword>
<keyword evidence="12" id="KW-0449">Lipoprotein</keyword>
<feature type="compositionally biased region" description="Low complexity" evidence="19">
    <location>
        <begin position="320"/>
        <end position="332"/>
    </location>
</feature>
<dbReference type="CDD" id="cd02183">
    <property type="entry name" value="GH16_fungal_CRH1_transglycosylase"/>
    <property type="match status" value="1"/>
</dbReference>
<evidence type="ECO:0000256" key="1">
    <source>
        <dbReference type="ARBA" id="ARBA00000822"/>
    </source>
</evidence>
<dbReference type="InterPro" id="IPR017168">
    <property type="entry name" value="CHR-like"/>
</dbReference>
<gene>
    <name evidence="22" type="ORF">VHEMI03844</name>
</gene>
<feature type="active site" description="Proton donor" evidence="17">
    <location>
        <position position="125"/>
    </location>
</feature>
<reference evidence="22 23" key="1">
    <citation type="journal article" date="2015" name="Genome Announc.">
        <title>Draft Genome Sequence and Gene Annotation of the Entomopathogenic Fungus Verticillium hemipterigenum.</title>
        <authorList>
            <person name="Horn F."/>
            <person name="Habel A."/>
            <person name="Scharf D.H."/>
            <person name="Dworschak J."/>
            <person name="Brakhage A.A."/>
            <person name="Guthke R."/>
            <person name="Hertweck C."/>
            <person name="Linde J."/>
        </authorList>
    </citation>
    <scope>NUCLEOTIDE SEQUENCE [LARGE SCALE GENOMIC DNA]</scope>
</reference>
<comment type="catalytic activity">
    <reaction evidence="1">
        <text>Random endo-hydrolysis of N-acetyl-beta-D-glucosaminide (1-&gt;4)-beta-linkages in chitin and chitodextrins.</text>
        <dbReference type="EC" id="3.2.1.14"/>
    </reaction>
</comment>
<dbReference type="PIRSF" id="PIRSF037299">
    <property type="entry name" value="Glycosidase_CRH1_prd"/>
    <property type="match status" value="1"/>
</dbReference>
<evidence type="ECO:0000256" key="20">
    <source>
        <dbReference type="SAM" id="SignalP"/>
    </source>
</evidence>
<dbReference type="PANTHER" id="PTHR10963:SF68">
    <property type="entry name" value="GLYCOSIDASE CRH1-RELATED"/>
    <property type="match status" value="1"/>
</dbReference>
<feature type="signal peptide" evidence="20">
    <location>
        <begin position="1"/>
        <end position="21"/>
    </location>
</feature>
<evidence type="ECO:0000256" key="13">
    <source>
        <dbReference type="ARBA" id="ARBA00023295"/>
    </source>
</evidence>
<keyword evidence="4" id="KW-0336">GPI-anchor</keyword>
<evidence type="ECO:0000256" key="4">
    <source>
        <dbReference type="ARBA" id="ARBA00022622"/>
    </source>
</evidence>
<evidence type="ECO:0000256" key="8">
    <source>
        <dbReference type="ARBA" id="ARBA00022801"/>
    </source>
</evidence>
<keyword evidence="7 20" id="KW-0732">Signal</keyword>
<comment type="subcellular location">
    <subcellularLocation>
        <location evidence="2">Cell envelope</location>
    </subcellularLocation>
    <subcellularLocation>
        <location evidence="3">Membrane</location>
        <topology evidence="3">Lipid-anchor</topology>
        <topology evidence="3">GPI-anchor</topology>
    </subcellularLocation>
</comment>
<feature type="region of interest" description="Disordered" evidence="19">
    <location>
        <begin position="270"/>
        <end position="338"/>
    </location>
</feature>
<evidence type="ECO:0000256" key="11">
    <source>
        <dbReference type="ARBA" id="ARBA00023180"/>
    </source>
</evidence>
<organism evidence="22 23">
    <name type="scientific">[Torrubiella] hemipterigena</name>
    <dbReference type="NCBI Taxonomy" id="1531966"/>
    <lineage>
        <taxon>Eukaryota</taxon>
        <taxon>Fungi</taxon>
        <taxon>Dikarya</taxon>
        <taxon>Ascomycota</taxon>
        <taxon>Pezizomycotina</taxon>
        <taxon>Sordariomycetes</taxon>
        <taxon>Hypocreomycetidae</taxon>
        <taxon>Hypocreales</taxon>
        <taxon>Clavicipitaceae</taxon>
        <taxon>Clavicipitaceae incertae sedis</taxon>
        <taxon>'Torrubiella' clade</taxon>
    </lineage>
</organism>
<evidence type="ECO:0000313" key="22">
    <source>
        <dbReference type="EMBL" id="CEJ85688.1"/>
    </source>
</evidence>
<dbReference type="AlphaFoldDB" id="A0A0A1TEK6"/>
<evidence type="ECO:0000256" key="6">
    <source>
        <dbReference type="ARBA" id="ARBA00022679"/>
    </source>
</evidence>
<keyword evidence="5" id="KW-0328">Glycosyltransferase</keyword>
<dbReference type="GO" id="GO:0031505">
    <property type="term" value="P:fungal-type cell wall organization"/>
    <property type="evidence" value="ECO:0007669"/>
    <property type="project" value="TreeGrafter"/>
</dbReference>